<name>X1VXT2_9ZZZZ</name>
<keyword evidence="1" id="KW-0812">Transmembrane</keyword>
<gene>
    <name evidence="2" type="ORF">S12H4_63224</name>
</gene>
<feature type="non-terminal residue" evidence="2">
    <location>
        <position position="1"/>
    </location>
</feature>
<evidence type="ECO:0000313" key="2">
    <source>
        <dbReference type="EMBL" id="GAJ16700.1"/>
    </source>
</evidence>
<proteinExistence type="predicted"/>
<keyword evidence="1" id="KW-1133">Transmembrane helix</keyword>
<dbReference type="AlphaFoldDB" id="X1VXT2"/>
<feature type="non-terminal residue" evidence="2">
    <location>
        <position position="50"/>
    </location>
</feature>
<feature type="transmembrane region" description="Helical" evidence="1">
    <location>
        <begin position="25"/>
        <end position="49"/>
    </location>
</feature>
<organism evidence="2">
    <name type="scientific">marine sediment metagenome</name>
    <dbReference type="NCBI Taxonomy" id="412755"/>
    <lineage>
        <taxon>unclassified sequences</taxon>
        <taxon>metagenomes</taxon>
        <taxon>ecological metagenomes</taxon>
    </lineage>
</organism>
<dbReference type="EMBL" id="BARW01042864">
    <property type="protein sequence ID" value="GAJ16700.1"/>
    <property type="molecule type" value="Genomic_DNA"/>
</dbReference>
<sequence length="50" mass="5880">LFQYLYPYFELEDRLSQKRKDCRKFAITGMIALYGSGLVCLVTSVIRLLF</sequence>
<keyword evidence="1" id="KW-0472">Membrane</keyword>
<reference evidence="2" key="1">
    <citation type="journal article" date="2014" name="Front. Microbiol.">
        <title>High frequency of phylogenetically diverse reductive dehalogenase-homologous genes in deep subseafloor sedimentary metagenomes.</title>
        <authorList>
            <person name="Kawai M."/>
            <person name="Futagami T."/>
            <person name="Toyoda A."/>
            <person name="Takaki Y."/>
            <person name="Nishi S."/>
            <person name="Hori S."/>
            <person name="Arai W."/>
            <person name="Tsubouchi T."/>
            <person name="Morono Y."/>
            <person name="Uchiyama I."/>
            <person name="Ito T."/>
            <person name="Fujiyama A."/>
            <person name="Inagaki F."/>
            <person name="Takami H."/>
        </authorList>
    </citation>
    <scope>NUCLEOTIDE SEQUENCE</scope>
    <source>
        <strain evidence="2">Expedition CK06-06</strain>
    </source>
</reference>
<accession>X1VXT2</accession>
<comment type="caution">
    <text evidence="2">The sequence shown here is derived from an EMBL/GenBank/DDBJ whole genome shotgun (WGS) entry which is preliminary data.</text>
</comment>
<protein>
    <submittedName>
        <fullName evidence="2">Uncharacterized protein</fullName>
    </submittedName>
</protein>
<evidence type="ECO:0000256" key="1">
    <source>
        <dbReference type="SAM" id="Phobius"/>
    </source>
</evidence>